<evidence type="ECO:0000256" key="5">
    <source>
        <dbReference type="ARBA" id="ARBA00022485"/>
    </source>
</evidence>
<accession>A0A0P6WCG7</accession>
<dbReference type="GO" id="GO:0051539">
    <property type="term" value="F:4 iron, 4 sulfur cluster binding"/>
    <property type="evidence" value="ECO:0007669"/>
    <property type="project" value="UniProtKB-KW"/>
</dbReference>
<dbReference type="InterPro" id="IPR051536">
    <property type="entry name" value="UDG_Type-4/5"/>
</dbReference>
<keyword evidence="15" id="KW-1185">Reference proteome</keyword>
<evidence type="ECO:0000259" key="13">
    <source>
        <dbReference type="SMART" id="SM00986"/>
    </source>
</evidence>
<feature type="compositionally biased region" description="Gly residues" evidence="12">
    <location>
        <begin position="75"/>
        <end position="96"/>
    </location>
</feature>
<evidence type="ECO:0000256" key="4">
    <source>
        <dbReference type="ARBA" id="ARBA00019403"/>
    </source>
</evidence>
<feature type="compositionally biased region" description="Pro residues" evidence="12">
    <location>
        <begin position="100"/>
        <end position="118"/>
    </location>
</feature>
<keyword evidence="10" id="KW-0411">Iron-sulfur</keyword>
<dbReference type="InterPro" id="IPR036895">
    <property type="entry name" value="Uracil-DNA_glycosylase-like_sf"/>
</dbReference>
<evidence type="ECO:0000256" key="7">
    <source>
        <dbReference type="ARBA" id="ARBA00022763"/>
    </source>
</evidence>
<reference evidence="14 15" key="1">
    <citation type="submission" date="2015-09" db="EMBL/GenBank/DDBJ databases">
        <authorList>
            <person name="Jackson K.R."/>
            <person name="Lunt B.L."/>
            <person name="Fisher J.N.B."/>
            <person name="Gardner A.V."/>
            <person name="Bailey M.E."/>
            <person name="Deus L.M."/>
            <person name="Earl A.S."/>
            <person name="Gibby P.D."/>
            <person name="Hartmann K.A."/>
            <person name="Liu J.E."/>
            <person name="Manci A.M."/>
            <person name="Nielsen D.A."/>
            <person name="Solomon M.B."/>
            <person name="Breakwell D.P."/>
            <person name="Burnett S.H."/>
            <person name="Grose J.H."/>
        </authorList>
    </citation>
    <scope>NUCLEOTIDE SEQUENCE [LARGE SCALE GENOMIC DNA]</scope>
    <source>
        <strain evidence="14 15">16</strain>
    </source>
</reference>
<dbReference type="CDD" id="cd10030">
    <property type="entry name" value="UDG-F4_TTUDGA_SPO1dp_like"/>
    <property type="match status" value="1"/>
</dbReference>
<organism evidence="14 15">
    <name type="scientific">Prosthecodimorpha hirschii</name>
    <dbReference type="NCBI Taxonomy" id="665126"/>
    <lineage>
        <taxon>Bacteria</taxon>
        <taxon>Pseudomonadati</taxon>
        <taxon>Pseudomonadota</taxon>
        <taxon>Alphaproteobacteria</taxon>
        <taxon>Hyphomicrobiales</taxon>
        <taxon>Ancalomicrobiaceae</taxon>
        <taxon>Prosthecodimorpha</taxon>
    </lineage>
</organism>
<evidence type="ECO:0000313" key="15">
    <source>
        <dbReference type="Proteomes" id="UP000048984"/>
    </source>
</evidence>
<dbReference type="PANTHER" id="PTHR33693:SF1">
    <property type="entry name" value="TYPE-4 URACIL-DNA GLYCOSYLASE"/>
    <property type="match status" value="1"/>
</dbReference>
<evidence type="ECO:0000313" key="14">
    <source>
        <dbReference type="EMBL" id="KPL52376.1"/>
    </source>
</evidence>
<dbReference type="GO" id="GO:0046872">
    <property type="term" value="F:metal ion binding"/>
    <property type="evidence" value="ECO:0007669"/>
    <property type="project" value="UniProtKB-KW"/>
</dbReference>
<evidence type="ECO:0000256" key="11">
    <source>
        <dbReference type="ARBA" id="ARBA00023204"/>
    </source>
</evidence>
<gene>
    <name evidence="14" type="ORF">ABB55_09155</name>
</gene>
<evidence type="ECO:0000256" key="6">
    <source>
        <dbReference type="ARBA" id="ARBA00022723"/>
    </source>
</evidence>
<dbReference type="SUPFAM" id="SSF52141">
    <property type="entry name" value="Uracil-DNA glycosylase-like"/>
    <property type="match status" value="1"/>
</dbReference>
<dbReference type="PANTHER" id="PTHR33693">
    <property type="entry name" value="TYPE-5 URACIL-DNA GLYCOSYLASE"/>
    <property type="match status" value="1"/>
</dbReference>
<evidence type="ECO:0000256" key="10">
    <source>
        <dbReference type="ARBA" id="ARBA00023014"/>
    </source>
</evidence>
<keyword evidence="8" id="KW-0378">Hydrolase</keyword>
<dbReference type="GO" id="GO:0006281">
    <property type="term" value="P:DNA repair"/>
    <property type="evidence" value="ECO:0007669"/>
    <property type="project" value="UniProtKB-KW"/>
</dbReference>
<feature type="domain" description="Uracil-DNA glycosylase-like" evidence="13">
    <location>
        <begin position="170"/>
        <end position="320"/>
    </location>
</feature>
<evidence type="ECO:0000256" key="2">
    <source>
        <dbReference type="ARBA" id="ARBA00006521"/>
    </source>
</evidence>
<comment type="similarity">
    <text evidence="2">Belongs to the uracil-DNA glycosylase (UDG) superfamily. Type 4 (UDGa) family.</text>
</comment>
<comment type="catalytic activity">
    <reaction evidence="1">
        <text>Hydrolyzes single-stranded DNA or mismatched double-stranded DNA and polynucleotides, releasing free uracil.</text>
        <dbReference type="EC" id="3.2.2.27"/>
    </reaction>
</comment>
<dbReference type="EMBL" id="LJYW01000001">
    <property type="protein sequence ID" value="KPL52376.1"/>
    <property type="molecule type" value="Genomic_DNA"/>
</dbReference>
<evidence type="ECO:0000256" key="1">
    <source>
        <dbReference type="ARBA" id="ARBA00001400"/>
    </source>
</evidence>
<evidence type="ECO:0000256" key="9">
    <source>
        <dbReference type="ARBA" id="ARBA00023004"/>
    </source>
</evidence>
<dbReference type="SMART" id="SM00986">
    <property type="entry name" value="UDG"/>
    <property type="match status" value="1"/>
</dbReference>
<dbReference type="InterPro" id="IPR005122">
    <property type="entry name" value="Uracil-DNA_glycosylase-like"/>
</dbReference>
<dbReference type="NCBIfam" id="TIGR00758">
    <property type="entry name" value="UDG_fam4"/>
    <property type="match status" value="1"/>
</dbReference>
<dbReference type="InterPro" id="IPR005273">
    <property type="entry name" value="Ura-DNA_glyco_family4"/>
</dbReference>
<dbReference type="EC" id="3.2.2.27" evidence="3"/>
<evidence type="ECO:0000256" key="8">
    <source>
        <dbReference type="ARBA" id="ARBA00022801"/>
    </source>
</evidence>
<dbReference type="STRING" id="665126.ABB55_09155"/>
<evidence type="ECO:0000256" key="3">
    <source>
        <dbReference type="ARBA" id="ARBA00012030"/>
    </source>
</evidence>
<dbReference type="GO" id="GO:0004844">
    <property type="term" value="F:uracil DNA N-glycosylase activity"/>
    <property type="evidence" value="ECO:0007669"/>
    <property type="project" value="UniProtKB-EC"/>
</dbReference>
<dbReference type="Pfam" id="PF03167">
    <property type="entry name" value="UDG"/>
    <property type="match status" value="1"/>
</dbReference>
<keyword evidence="11" id="KW-0234">DNA repair</keyword>
<dbReference type="Gene3D" id="3.40.470.10">
    <property type="entry name" value="Uracil-DNA glycosylase-like domain"/>
    <property type="match status" value="1"/>
</dbReference>
<dbReference type="RefSeq" id="WP_054358539.1">
    <property type="nucleotide sequence ID" value="NZ_LJYW01000001.1"/>
</dbReference>
<name>A0A0P6WCG7_9HYPH</name>
<reference evidence="14 15" key="2">
    <citation type="submission" date="2015-10" db="EMBL/GenBank/DDBJ databases">
        <title>Draft Genome Sequence of Prosthecomicrobium hirschii ATCC 27832.</title>
        <authorList>
            <person name="Daniel J."/>
            <person name="Givan S.A."/>
            <person name="Brun Y.V."/>
            <person name="Brown P.J."/>
        </authorList>
    </citation>
    <scope>NUCLEOTIDE SEQUENCE [LARGE SCALE GENOMIC DNA]</scope>
    <source>
        <strain evidence="14 15">16</strain>
    </source>
</reference>
<keyword evidence="5" id="KW-0004">4Fe-4S</keyword>
<dbReference type="AlphaFoldDB" id="A0A0P6WCG7"/>
<protein>
    <recommendedName>
        <fullName evidence="4">Type-4 uracil-DNA glycosylase</fullName>
        <ecNumber evidence="3">3.2.2.27</ecNumber>
    </recommendedName>
</protein>
<keyword evidence="9" id="KW-0408">Iron</keyword>
<comment type="caution">
    <text evidence="14">The sequence shown here is derived from an EMBL/GenBank/DDBJ whole genome shotgun (WGS) entry which is preliminary data.</text>
</comment>
<dbReference type="SMART" id="SM00987">
    <property type="entry name" value="UreE_C"/>
    <property type="match status" value="1"/>
</dbReference>
<keyword evidence="6" id="KW-0479">Metal-binding</keyword>
<feature type="region of interest" description="Disordered" evidence="12">
    <location>
        <begin position="39"/>
        <end position="118"/>
    </location>
</feature>
<proteinExistence type="inferred from homology"/>
<dbReference type="Proteomes" id="UP000048984">
    <property type="component" value="Unassembled WGS sequence"/>
</dbReference>
<keyword evidence="7" id="KW-0227">DNA damage</keyword>
<evidence type="ECO:0000256" key="12">
    <source>
        <dbReference type="SAM" id="MobiDB-lite"/>
    </source>
</evidence>
<sequence length="332" mass="34995">MVDRAALAALIDWYVAAGVDVGLGEAPCDRFAETRAELEARRQRAAAPPPAAVPSRPASAVPSAGAPAADRYAGPAGGSPMGGTPMGGSPMGGSSQGGRPPVPMPPERPRFEAPPQPVARPALGAGVPGDQAVTAAREAARSAGNLEELRAILARFEGCNLRLTAKSLVFADGNPAGRVMFVGEAPGREEDEAGLPFVGRSGQLLDRMMKAIGLDRTGVYIANVVPWRPPGNRTPTPQETEICRPFIARQIELADPDVLVFLGGASAAALAGTTEGITRLRGRWLDYDTGRRRIRALATLHPAYLLRQPLQKRLAWRDFLALRRALDDGVPS</sequence>
<feature type="compositionally biased region" description="Low complexity" evidence="12">
    <location>
        <begin position="53"/>
        <end position="71"/>
    </location>
</feature>